<dbReference type="InterPro" id="IPR007835">
    <property type="entry name" value="MOFRL"/>
</dbReference>
<dbReference type="InterPro" id="IPR039760">
    <property type="entry name" value="MOFRL_protein"/>
</dbReference>
<dbReference type="PANTHER" id="PTHR12227">
    <property type="entry name" value="GLYCERATE KINASE"/>
    <property type="match status" value="1"/>
</dbReference>
<organism evidence="3 4">
    <name type="scientific">Candidatus Brennerbacteria bacterium RIFOXYD1_FULL_41_16</name>
    <dbReference type="NCBI Taxonomy" id="1797529"/>
    <lineage>
        <taxon>Bacteria</taxon>
        <taxon>Candidatus Brenneribacteriota</taxon>
    </lineage>
</organism>
<dbReference type="Proteomes" id="UP000178570">
    <property type="component" value="Unassembled WGS sequence"/>
</dbReference>
<dbReference type="AlphaFoldDB" id="A0A1G1XKT2"/>
<evidence type="ECO:0000313" key="3">
    <source>
        <dbReference type="EMBL" id="OGY40276.1"/>
    </source>
</evidence>
<sequence>MIIKNKKQLSKTKTRAMVLEVLEFGYQAINLQNVLKDKLRISGNNLIINSQKIDLRKFKRIFVCGIGKCALETGKYLEKTLGKKIAGGIVLDTRTEKLKYIKSIKGDHPQPSLRNLRISQKILRLIESLNPKEDFLIFIVSGGGSSLFFSPCGIKPKDMISLSLDLHKSGTNIHEFNIVRKHLSSVQGGKLGLSLRPLKILALYFSDVVSETNNKNLETIASGPFYTDKHNDLEARKVLQKYGLWRKYSKKILGFSETVKNKKHLSHISQQLLLTNTVALEALVKRARQIGFKPKILSSTFSAEANTVFNKVRILADHYPKHDFFIIGGEMTIKVGGKGRGGRNQQAVLASLKNIKDNESFVCVASDGIDNTEYAGAISDYLVFEKARKLNLNTRVYLKNNDSFSFFKKTGDYIKTGKTGVNVADIILYYRKKRDGYH</sequence>
<gene>
    <name evidence="3" type="ORF">A2570_03295</name>
</gene>
<proteinExistence type="predicted"/>
<dbReference type="Gene3D" id="3.40.50.10180">
    <property type="entry name" value="Glycerate kinase, MOFRL-like N-terminal domain"/>
    <property type="match status" value="1"/>
</dbReference>
<evidence type="ECO:0000259" key="2">
    <source>
        <dbReference type="Pfam" id="PF13660"/>
    </source>
</evidence>
<dbReference type="Pfam" id="PF05161">
    <property type="entry name" value="MOFRL"/>
    <property type="match status" value="1"/>
</dbReference>
<dbReference type="InterPro" id="IPR038614">
    <property type="entry name" value="GK_N_sf"/>
</dbReference>
<dbReference type="PANTHER" id="PTHR12227:SF0">
    <property type="entry name" value="GLYCERATE KINASE"/>
    <property type="match status" value="1"/>
</dbReference>
<dbReference type="Gene3D" id="3.40.1480.10">
    <property type="entry name" value="MOFRL domain"/>
    <property type="match status" value="1"/>
</dbReference>
<feature type="domain" description="MOFRL" evidence="1">
    <location>
        <begin position="325"/>
        <end position="425"/>
    </location>
</feature>
<comment type="caution">
    <text evidence="3">The sequence shown here is derived from an EMBL/GenBank/DDBJ whole genome shotgun (WGS) entry which is preliminary data.</text>
</comment>
<dbReference type="GO" id="GO:0005737">
    <property type="term" value="C:cytoplasm"/>
    <property type="evidence" value="ECO:0007669"/>
    <property type="project" value="TreeGrafter"/>
</dbReference>
<protein>
    <recommendedName>
        <fullName evidence="5">Glycerate kinase</fullName>
    </recommendedName>
</protein>
<dbReference type="STRING" id="1797529.A2570_03295"/>
<name>A0A1G1XKT2_9BACT</name>
<dbReference type="InterPro" id="IPR025286">
    <property type="entry name" value="MOFRL_assoc_dom"/>
</dbReference>
<dbReference type="SUPFAM" id="SSF82544">
    <property type="entry name" value="GckA/TtuD-like"/>
    <property type="match status" value="1"/>
</dbReference>
<dbReference type="Pfam" id="PF13660">
    <property type="entry name" value="DUF4147"/>
    <property type="match status" value="1"/>
</dbReference>
<evidence type="ECO:0000259" key="1">
    <source>
        <dbReference type="Pfam" id="PF05161"/>
    </source>
</evidence>
<reference evidence="3 4" key="1">
    <citation type="journal article" date="2016" name="Nat. Commun.">
        <title>Thousands of microbial genomes shed light on interconnected biogeochemical processes in an aquifer system.</title>
        <authorList>
            <person name="Anantharaman K."/>
            <person name="Brown C.T."/>
            <person name="Hug L.A."/>
            <person name="Sharon I."/>
            <person name="Castelle C.J."/>
            <person name="Probst A.J."/>
            <person name="Thomas B.C."/>
            <person name="Singh A."/>
            <person name="Wilkins M.J."/>
            <person name="Karaoz U."/>
            <person name="Brodie E.L."/>
            <person name="Williams K.H."/>
            <person name="Hubbard S.S."/>
            <person name="Banfield J.F."/>
        </authorList>
    </citation>
    <scope>NUCLEOTIDE SEQUENCE [LARGE SCALE GENOMIC DNA]</scope>
</reference>
<dbReference type="GO" id="GO:0008887">
    <property type="term" value="F:glycerate kinase activity"/>
    <property type="evidence" value="ECO:0007669"/>
    <property type="project" value="InterPro"/>
</dbReference>
<accession>A0A1G1XKT2</accession>
<dbReference type="EMBL" id="MHHY01000009">
    <property type="protein sequence ID" value="OGY40276.1"/>
    <property type="molecule type" value="Genomic_DNA"/>
</dbReference>
<dbReference type="InterPro" id="IPR037035">
    <property type="entry name" value="GK-like_C_sf"/>
</dbReference>
<evidence type="ECO:0008006" key="5">
    <source>
        <dbReference type="Google" id="ProtNLM"/>
    </source>
</evidence>
<feature type="domain" description="MOFRL-associated" evidence="2">
    <location>
        <begin position="20"/>
        <end position="252"/>
    </location>
</feature>
<evidence type="ECO:0000313" key="4">
    <source>
        <dbReference type="Proteomes" id="UP000178570"/>
    </source>
</evidence>